<reference evidence="2" key="1">
    <citation type="submission" date="2021-06" db="EMBL/GenBank/DDBJ databases">
        <authorList>
            <person name="Hodson N. C."/>
            <person name="Mongue J. A."/>
            <person name="Jaron S. K."/>
        </authorList>
    </citation>
    <scope>NUCLEOTIDE SEQUENCE</scope>
</reference>
<comment type="caution">
    <text evidence="2">The sequence shown here is derived from an EMBL/GenBank/DDBJ whole genome shotgun (WGS) entry which is preliminary data.</text>
</comment>
<protein>
    <submittedName>
        <fullName evidence="2">Uncharacterized protein</fullName>
    </submittedName>
</protein>
<dbReference type="AlphaFoldDB" id="A0A8J2L7G9"/>
<gene>
    <name evidence="2" type="ORF">AFUS01_LOCUS37482</name>
</gene>
<name>A0A8J2L7G9_9HEXA</name>
<proteinExistence type="predicted"/>
<keyword evidence="1" id="KW-1133">Transmembrane helix</keyword>
<keyword evidence="1" id="KW-0812">Transmembrane</keyword>
<feature type="transmembrane region" description="Helical" evidence="1">
    <location>
        <begin position="12"/>
        <end position="32"/>
    </location>
</feature>
<evidence type="ECO:0000256" key="1">
    <source>
        <dbReference type="SAM" id="Phobius"/>
    </source>
</evidence>
<dbReference type="EMBL" id="CAJVCH010543770">
    <property type="protein sequence ID" value="CAG7827496.1"/>
    <property type="molecule type" value="Genomic_DNA"/>
</dbReference>
<accession>A0A8J2L7G9</accession>
<evidence type="ECO:0000313" key="3">
    <source>
        <dbReference type="Proteomes" id="UP000708208"/>
    </source>
</evidence>
<evidence type="ECO:0000313" key="2">
    <source>
        <dbReference type="EMBL" id="CAG7827496.1"/>
    </source>
</evidence>
<organism evidence="2 3">
    <name type="scientific">Allacma fusca</name>
    <dbReference type="NCBI Taxonomy" id="39272"/>
    <lineage>
        <taxon>Eukaryota</taxon>
        <taxon>Metazoa</taxon>
        <taxon>Ecdysozoa</taxon>
        <taxon>Arthropoda</taxon>
        <taxon>Hexapoda</taxon>
        <taxon>Collembola</taxon>
        <taxon>Symphypleona</taxon>
        <taxon>Sminthuridae</taxon>
        <taxon>Allacma</taxon>
    </lineage>
</organism>
<keyword evidence="1" id="KW-0472">Membrane</keyword>
<dbReference type="Proteomes" id="UP000708208">
    <property type="component" value="Unassembled WGS sequence"/>
</dbReference>
<sequence length="123" mass="14548">MKIVIVRSRVKIVITVVVRLLIFTVFTFNVLICWEACKVTKTIIQAPKFRAKEACIIPKTPDMPEYFRKGWRPTKSKFNCSYERRLTSIENEKDLRLLGDWGKVNASCCLQEVLRMRRDTRYM</sequence>
<keyword evidence="3" id="KW-1185">Reference proteome</keyword>